<dbReference type="Gene3D" id="3.40.50.410">
    <property type="entry name" value="von Willebrand factor, type A domain"/>
    <property type="match status" value="1"/>
</dbReference>
<dbReference type="InterPro" id="IPR002035">
    <property type="entry name" value="VWF_A"/>
</dbReference>
<reference evidence="3 4" key="1">
    <citation type="submission" date="2019-02" db="EMBL/GenBank/DDBJ databases">
        <title>Deep-cultivation of Planctomycetes and their phenomic and genomic characterization uncovers novel biology.</title>
        <authorList>
            <person name="Wiegand S."/>
            <person name="Jogler M."/>
            <person name="Boedeker C."/>
            <person name="Pinto D."/>
            <person name="Vollmers J."/>
            <person name="Rivas-Marin E."/>
            <person name="Kohn T."/>
            <person name="Peeters S.H."/>
            <person name="Heuer A."/>
            <person name="Rast P."/>
            <person name="Oberbeckmann S."/>
            <person name="Bunk B."/>
            <person name="Jeske O."/>
            <person name="Meyerdierks A."/>
            <person name="Storesund J.E."/>
            <person name="Kallscheuer N."/>
            <person name="Luecker S."/>
            <person name="Lage O.M."/>
            <person name="Pohl T."/>
            <person name="Merkel B.J."/>
            <person name="Hornburger P."/>
            <person name="Mueller R.-W."/>
            <person name="Bruemmer F."/>
            <person name="Labrenz M."/>
            <person name="Spormann A.M."/>
            <person name="Op Den Camp H."/>
            <person name="Overmann J."/>
            <person name="Amann R."/>
            <person name="Jetten M.S.M."/>
            <person name="Mascher T."/>
            <person name="Medema M.H."/>
            <person name="Devos D.P."/>
            <person name="Kaster A.-K."/>
            <person name="Ovreas L."/>
            <person name="Rohde M."/>
            <person name="Galperin M.Y."/>
            <person name="Jogler C."/>
        </authorList>
    </citation>
    <scope>NUCLEOTIDE SEQUENCE [LARGE SCALE GENOMIC DNA]</scope>
    <source>
        <strain evidence="3 4">Pla100</strain>
    </source>
</reference>
<evidence type="ECO:0000256" key="1">
    <source>
        <dbReference type="SAM" id="MobiDB-lite"/>
    </source>
</evidence>
<evidence type="ECO:0000313" key="3">
    <source>
        <dbReference type="EMBL" id="TWT95752.1"/>
    </source>
</evidence>
<evidence type="ECO:0000313" key="4">
    <source>
        <dbReference type="Proteomes" id="UP000316213"/>
    </source>
</evidence>
<gene>
    <name evidence="3" type="ORF">Pla100_33940</name>
</gene>
<comment type="caution">
    <text evidence="3">The sequence shown here is derived from an EMBL/GenBank/DDBJ whole genome shotgun (WGS) entry which is preliminary data.</text>
</comment>
<dbReference type="EMBL" id="SJPM01000006">
    <property type="protein sequence ID" value="TWT95752.1"/>
    <property type="molecule type" value="Genomic_DNA"/>
</dbReference>
<accession>A0A5C6A6Y8</accession>
<dbReference type="OrthoDB" id="9790144at2"/>
<evidence type="ECO:0000259" key="2">
    <source>
        <dbReference type="SMART" id="SM00327"/>
    </source>
</evidence>
<feature type="domain" description="VWFA" evidence="2">
    <location>
        <begin position="5"/>
        <end position="188"/>
    </location>
</feature>
<proteinExistence type="predicted"/>
<dbReference type="Proteomes" id="UP000316213">
    <property type="component" value="Unassembled WGS sequence"/>
</dbReference>
<dbReference type="SMART" id="SM00327">
    <property type="entry name" value="VWA"/>
    <property type="match status" value="1"/>
</dbReference>
<feature type="region of interest" description="Disordered" evidence="1">
    <location>
        <begin position="188"/>
        <end position="210"/>
    </location>
</feature>
<dbReference type="AlphaFoldDB" id="A0A5C6A6Y8"/>
<sequence>MRSDLTDITLVIDRSGSMQSIQDDAQGGINAFLAGQKETPGDVAVTLVQFDTEYEFLYRGVPLSDVAPYKLEPRGGTALLDAVGRAINETGTRLASLPEMQRPGLVIVVVMTDGQENSSREFSKAQVKEMIEHQQNVFNWQFTFLGANQDAFAEAGGIGIAAGGTADFAADKVGDAWSATLAKVSRMRRARSQGDTIDNSFTEDERNQMK</sequence>
<dbReference type="SUPFAM" id="SSF53300">
    <property type="entry name" value="vWA-like"/>
    <property type="match status" value="1"/>
</dbReference>
<dbReference type="InterPro" id="IPR036465">
    <property type="entry name" value="vWFA_dom_sf"/>
</dbReference>
<name>A0A5C6A6Y8_9BACT</name>
<dbReference type="CDD" id="cd00198">
    <property type="entry name" value="vWFA"/>
    <property type="match status" value="1"/>
</dbReference>
<protein>
    <submittedName>
        <fullName evidence="3">von Willebrand factor type A domain protein</fullName>
    </submittedName>
</protein>
<keyword evidence="4" id="KW-1185">Reference proteome</keyword>
<organism evidence="3 4">
    <name type="scientific">Neorhodopirellula pilleata</name>
    <dbReference type="NCBI Taxonomy" id="2714738"/>
    <lineage>
        <taxon>Bacteria</taxon>
        <taxon>Pseudomonadati</taxon>
        <taxon>Planctomycetota</taxon>
        <taxon>Planctomycetia</taxon>
        <taxon>Pirellulales</taxon>
        <taxon>Pirellulaceae</taxon>
        <taxon>Neorhodopirellula</taxon>
    </lineage>
</organism>
<dbReference type="RefSeq" id="WP_146578763.1">
    <property type="nucleotide sequence ID" value="NZ_SJPM01000006.1"/>
</dbReference>